<proteinExistence type="predicted"/>
<dbReference type="RefSeq" id="WP_259087651.1">
    <property type="nucleotide sequence ID" value="NZ_BAAAZC010000019.1"/>
</dbReference>
<keyword evidence="1" id="KW-0732">Signal</keyword>
<sequence>MKKYILLSTFTILLPTFVFATKPITKDSLLKKVIQHVVNIDDITNQLSVFVVNHLKTTEKLGSSNWNTINNHLYKIGLQMDSLQDIPLYDSLKTTDQHNFRSADNNFHDQYVLMDSTLNPLSGYTNKILYAVQIDYVEERIDHFLTVTGNFKLYLQSLIPNTPAKNIDWGKLIDSLLKKNMPVCKTDTCCNIVKGLKKTADSLLRIEKSQTDNTPYKQYVQASAYTGNVFGVAYFHHIGKPGKAKENNYIGFEFVVPASSTVVGKPGGFLMYGLSEGKLLLQAGIGYLTINPTINNISVSSLTPDGSQTPQTTLSGSAVSTQNRENISWKAAALYSPHKLGLGVSYSPLTKAGVQLSYRW</sequence>
<evidence type="ECO:0000256" key="1">
    <source>
        <dbReference type="SAM" id="SignalP"/>
    </source>
</evidence>
<reference evidence="3" key="1">
    <citation type="journal article" date="2019" name="Int. J. Syst. Evol. Microbiol.">
        <title>The Global Catalogue of Microorganisms (GCM) 10K type strain sequencing project: providing services to taxonomists for standard genome sequencing and annotation.</title>
        <authorList>
            <consortium name="The Broad Institute Genomics Platform"/>
            <consortium name="The Broad Institute Genome Sequencing Center for Infectious Disease"/>
            <person name="Wu L."/>
            <person name="Ma J."/>
        </authorList>
    </citation>
    <scope>NUCLEOTIDE SEQUENCE [LARGE SCALE GENOMIC DNA]</scope>
    <source>
        <strain evidence="3">JCM 16601</strain>
    </source>
</reference>
<feature type="signal peptide" evidence="1">
    <location>
        <begin position="1"/>
        <end position="20"/>
    </location>
</feature>
<dbReference type="Proteomes" id="UP001500742">
    <property type="component" value="Unassembled WGS sequence"/>
</dbReference>
<protein>
    <submittedName>
        <fullName evidence="2">Uncharacterized protein</fullName>
    </submittedName>
</protein>
<keyword evidence="3" id="KW-1185">Reference proteome</keyword>
<evidence type="ECO:0000313" key="2">
    <source>
        <dbReference type="EMBL" id="GAA3975139.1"/>
    </source>
</evidence>
<dbReference type="EMBL" id="BAAAZC010000019">
    <property type="protein sequence ID" value="GAA3975139.1"/>
    <property type="molecule type" value="Genomic_DNA"/>
</dbReference>
<organism evidence="2 3">
    <name type="scientific">Mucilaginibacter dorajii</name>
    <dbReference type="NCBI Taxonomy" id="692994"/>
    <lineage>
        <taxon>Bacteria</taxon>
        <taxon>Pseudomonadati</taxon>
        <taxon>Bacteroidota</taxon>
        <taxon>Sphingobacteriia</taxon>
        <taxon>Sphingobacteriales</taxon>
        <taxon>Sphingobacteriaceae</taxon>
        <taxon>Mucilaginibacter</taxon>
    </lineage>
</organism>
<evidence type="ECO:0000313" key="3">
    <source>
        <dbReference type="Proteomes" id="UP001500742"/>
    </source>
</evidence>
<accession>A0ABP7Q393</accession>
<feature type="chain" id="PRO_5045557636" evidence="1">
    <location>
        <begin position="21"/>
        <end position="360"/>
    </location>
</feature>
<comment type="caution">
    <text evidence="2">The sequence shown here is derived from an EMBL/GenBank/DDBJ whole genome shotgun (WGS) entry which is preliminary data.</text>
</comment>
<gene>
    <name evidence="2" type="ORF">GCM10022210_26950</name>
</gene>
<name>A0ABP7Q393_9SPHI</name>